<evidence type="ECO:0000256" key="1">
    <source>
        <dbReference type="ARBA" id="ARBA00003932"/>
    </source>
</evidence>
<dbReference type="InterPro" id="IPR000680">
    <property type="entry name" value="Borrelia_lipo"/>
</dbReference>
<reference evidence="10" key="1">
    <citation type="submission" date="2001-08" db="EMBL/GenBank/DDBJ databases">
        <title>Borrelia burgdorferi strain 297 putative vls recombination cassette VlsE (vlsE) gene.</title>
        <authorList>
            <person name="Caimano M.J."/>
            <person name="Radolf J.D."/>
        </authorList>
    </citation>
    <scope>NUCLEOTIDE SEQUENCE</scope>
    <source>
        <strain evidence="10">297</strain>
    </source>
</reference>
<evidence type="ECO:0000256" key="9">
    <source>
        <dbReference type="SAM" id="MobiDB-lite"/>
    </source>
</evidence>
<protein>
    <recommendedName>
        <fullName evidence="8">Variable large protein</fullName>
    </recommendedName>
</protein>
<evidence type="ECO:0000256" key="2">
    <source>
        <dbReference type="ARBA" id="ARBA00004459"/>
    </source>
</evidence>
<proteinExistence type="predicted"/>
<dbReference type="GO" id="GO:0009279">
    <property type="term" value="C:cell outer membrane"/>
    <property type="evidence" value="ECO:0007669"/>
    <property type="project" value="UniProtKB-SubCell"/>
</dbReference>
<dbReference type="EMBL" id="AY052626">
    <property type="protein sequence ID" value="AAL13334.1"/>
    <property type="molecule type" value="Genomic_DNA"/>
</dbReference>
<feature type="region of interest" description="Disordered" evidence="9">
    <location>
        <begin position="91"/>
        <end position="118"/>
    </location>
</feature>
<gene>
    <name evidence="10" type="primary">vlsE</name>
</gene>
<dbReference type="AlphaFoldDB" id="Q8KR07"/>
<evidence type="ECO:0000313" key="10">
    <source>
        <dbReference type="EMBL" id="AAL13334.1"/>
    </source>
</evidence>
<feature type="compositionally biased region" description="Low complexity" evidence="9">
    <location>
        <begin position="92"/>
        <end position="101"/>
    </location>
</feature>
<comment type="function">
    <text evidence="1 8">The Vlp and Vsp proteins are antigenically distinct proteins, only one vlp or vsp gene is transcriptionally active at any one time. Switching between these genes is a mechanism of host immune response evasion.</text>
</comment>
<dbReference type="SUPFAM" id="SSF74748">
    <property type="entry name" value="Variable surface antigen VlsE"/>
    <property type="match status" value="1"/>
</dbReference>
<sequence>MKKISSAIFLGAIFVFVNCKSNVGEDSGKDDPTNKFYQSIIQLGNGFLDVFTSFGGLVADALGFKADPKKSEVKDYFDSLAKKLEETKKGLNDLNNNNNAGGSAGDAEKAAEEGTAGKADGVQGAIAEISKWLEEMAKAAKDAATAASGGNTEIGKVVKVTGAAAAKGGEEKSVNGIASGIKGIVEAAEKAGEEGKLESEAVAGDGEGNADAGKLFAKKNDDNGGGGAEDAEKAAAAVSAVSGKQILKAIVDAAGKGEKKGVKDVKEAKNPIEAAIGSTEDNKDAAAFDKMKKNDQIAAAIVLRGMAKDGEFALKNADADKAEKGLKSTVETAVNKTL</sequence>
<accession>Q8KR07</accession>
<name>Q8KR07_BORBG</name>
<evidence type="ECO:0000256" key="4">
    <source>
        <dbReference type="ARBA" id="ARBA00023136"/>
    </source>
</evidence>
<evidence type="ECO:0000256" key="5">
    <source>
        <dbReference type="ARBA" id="ARBA00023139"/>
    </source>
</evidence>
<evidence type="ECO:0000256" key="3">
    <source>
        <dbReference type="ARBA" id="ARBA00022729"/>
    </source>
</evidence>
<reference evidence="10" key="2">
    <citation type="submission" date="2001-08" db="EMBL/GenBank/DDBJ databases">
        <title>Mammalian host signals alter the cellular location of OspE-related, OspF-related, and Elp lipoproteins in Borrelia burgdorferi.</title>
        <authorList>
            <person name="Hefty P.S."/>
            <person name="Jolliff S.E."/>
            <person name="Caimano M.J."/>
            <person name="Wikel S.K."/>
            <person name="Akins D.R."/>
        </authorList>
    </citation>
    <scope>NUCLEOTIDE SEQUENCE</scope>
    <source>
        <strain evidence="10">297</strain>
    </source>
</reference>
<evidence type="ECO:0000256" key="6">
    <source>
        <dbReference type="ARBA" id="ARBA00023237"/>
    </source>
</evidence>
<comment type="subcellular location">
    <subcellularLocation>
        <location evidence="2 8">Cell outer membrane</location>
        <topology evidence="2 8">Lipid-anchor</topology>
    </subcellularLocation>
</comment>
<keyword evidence="7 8" id="KW-0449">Lipoprotein</keyword>
<keyword evidence="3" id="KW-0732">Signal</keyword>
<keyword evidence="4 8" id="KW-0472">Membrane</keyword>
<dbReference type="SMR" id="Q8KR07"/>
<keyword evidence="6 8" id="KW-0998">Cell outer membrane</keyword>
<evidence type="ECO:0000256" key="7">
    <source>
        <dbReference type="ARBA" id="ARBA00023288"/>
    </source>
</evidence>
<evidence type="ECO:0000256" key="8">
    <source>
        <dbReference type="RuleBase" id="RU363105"/>
    </source>
</evidence>
<organism evidence="10">
    <name type="scientific">Borreliella burgdorferi</name>
    <name type="common">Lyme disease spirochete</name>
    <name type="synonym">Borrelia burgdorferi</name>
    <dbReference type="NCBI Taxonomy" id="139"/>
    <lineage>
        <taxon>Bacteria</taxon>
        <taxon>Pseudomonadati</taxon>
        <taxon>Spirochaetota</taxon>
        <taxon>Spirochaetia</taxon>
        <taxon>Spirochaetales</taxon>
        <taxon>Borreliaceae</taxon>
        <taxon>Borreliella</taxon>
    </lineage>
</organism>
<dbReference type="Pfam" id="PF00921">
    <property type="entry name" value="Lipoprotein_2"/>
    <property type="match status" value="1"/>
</dbReference>
<keyword evidence="5 8" id="KW-0564">Palmitate</keyword>